<dbReference type="Pfam" id="PF07331">
    <property type="entry name" value="TctB"/>
    <property type="match status" value="1"/>
</dbReference>
<keyword evidence="4" id="KW-1185">Reference proteome</keyword>
<sequence length="152" mass="16066">MNARRTDWQDVLFGLFLIAVAGIALAATRTLSGGTAADMGPGYMPRAIAIMLLAFGLWFSIRGIRRPFVGIAPVRLQPLLAITASVAVFALTATRFGLALSSFAAILIASLATREARPIETLLFALGLSAAAVLLFVKALALPVPIWPGAWF</sequence>
<feature type="transmembrane region" description="Helical" evidence="1">
    <location>
        <begin position="96"/>
        <end position="113"/>
    </location>
</feature>
<accession>A0ABU8B925</accession>
<name>A0ABU8B925_9BRAD</name>
<feature type="transmembrane region" description="Helical" evidence="1">
    <location>
        <begin position="122"/>
        <end position="147"/>
    </location>
</feature>
<dbReference type="EMBL" id="JAZHRV010000001">
    <property type="protein sequence ID" value="MEH2555048.1"/>
    <property type="molecule type" value="Genomic_DNA"/>
</dbReference>
<reference evidence="3 4" key="1">
    <citation type="submission" date="2024-02" db="EMBL/GenBank/DDBJ databases">
        <title>Adaptive strategies in a cosmopolitan and abundant soil bacterium.</title>
        <authorList>
            <person name="Carini P."/>
        </authorList>
    </citation>
    <scope>NUCLEOTIDE SEQUENCE [LARGE SCALE GENOMIC DNA]</scope>
    <source>
        <strain evidence="3 4">AZCC 1608</strain>
    </source>
</reference>
<feature type="transmembrane region" description="Helical" evidence="1">
    <location>
        <begin position="68"/>
        <end position="90"/>
    </location>
</feature>
<proteinExistence type="predicted"/>
<evidence type="ECO:0000313" key="3">
    <source>
        <dbReference type="EMBL" id="MEH2555048.1"/>
    </source>
</evidence>
<feature type="transmembrane region" description="Helical" evidence="1">
    <location>
        <begin position="42"/>
        <end position="61"/>
    </location>
</feature>
<gene>
    <name evidence="3" type="ORF">V1286_002577</name>
</gene>
<keyword evidence="1" id="KW-1133">Transmembrane helix</keyword>
<dbReference type="RefSeq" id="WP_334479974.1">
    <property type="nucleotide sequence ID" value="NZ_JAZHRV010000001.1"/>
</dbReference>
<evidence type="ECO:0000313" key="4">
    <source>
        <dbReference type="Proteomes" id="UP001364224"/>
    </source>
</evidence>
<feature type="domain" description="DUF1468" evidence="2">
    <location>
        <begin position="12"/>
        <end position="145"/>
    </location>
</feature>
<evidence type="ECO:0000259" key="2">
    <source>
        <dbReference type="Pfam" id="PF07331"/>
    </source>
</evidence>
<protein>
    <recommendedName>
        <fullName evidence="2">DUF1468 domain-containing protein</fullName>
    </recommendedName>
</protein>
<keyword evidence="1" id="KW-0812">Transmembrane</keyword>
<organism evidence="3 4">
    <name type="scientific">Bradyrhizobium algeriense</name>
    <dbReference type="NCBI Taxonomy" id="634784"/>
    <lineage>
        <taxon>Bacteria</taxon>
        <taxon>Pseudomonadati</taxon>
        <taxon>Pseudomonadota</taxon>
        <taxon>Alphaproteobacteria</taxon>
        <taxon>Hyphomicrobiales</taxon>
        <taxon>Nitrobacteraceae</taxon>
        <taxon>Bradyrhizobium</taxon>
    </lineage>
</organism>
<comment type="caution">
    <text evidence="3">The sequence shown here is derived from an EMBL/GenBank/DDBJ whole genome shotgun (WGS) entry which is preliminary data.</text>
</comment>
<dbReference type="InterPro" id="IPR009936">
    <property type="entry name" value="DUF1468"/>
</dbReference>
<keyword evidence="1" id="KW-0472">Membrane</keyword>
<dbReference type="Proteomes" id="UP001364224">
    <property type="component" value="Unassembled WGS sequence"/>
</dbReference>
<evidence type="ECO:0000256" key="1">
    <source>
        <dbReference type="SAM" id="Phobius"/>
    </source>
</evidence>